<feature type="compositionally biased region" description="Basic and acidic residues" evidence="1">
    <location>
        <begin position="126"/>
        <end position="145"/>
    </location>
</feature>
<gene>
    <name evidence="2" type="ORF">K7432_017214</name>
</gene>
<evidence type="ECO:0000313" key="3">
    <source>
        <dbReference type="Proteomes" id="UP001479436"/>
    </source>
</evidence>
<organism evidence="2 3">
    <name type="scientific">Basidiobolus ranarum</name>
    <dbReference type="NCBI Taxonomy" id="34480"/>
    <lineage>
        <taxon>Eukaryota</taxon>
        <taxon>Fungi</taxon>
        <taxon>Fungi incertae sedis</taxon>
        <taxon>Zoopagomycota</taxon>
        <taxon>Entomophthoromycotina</taxon>
        <taxon>Basidiobolomycetes</taxon>
        <taxon>Basidiobolales</taxon>
        <taxon>Basidiobolaceae</taxon>
        <taxon>Basidiobolus</taxon>
    </lineage>
</organism>
<name>A0ABR2WDM4_9FUNG</name>
<feature type="compositionally biased region" description="Low complexity" evidence="1">
    <location>
        <begin position="156"/>
        <end position="165"/>
    </location>
</feature>
<accession>A0ABR2WDM4</accession>
<dbReference type="Proteomes" id="UP001479436">
    <property type="component" value="Unassembled WGS sequence"/>
</dbReference>
<comment type="caution">
    <text evidence="2">The sequence shown here is derived from an EMBL/GenBank/DDBJ whole genome shotgun (WGS) entry which is preliminary data.</text>
</comment>
<evidence type="ECO:0000313" key="2">
    <source>
        <dbReference type="EMBL" id="KAK9759610.1"/>
    </source>
</evidence>
<feature type="region of interest" description="Disordered" evidence="1">
    <location>
        <begin position="126"/>
        <end position="196"/>
    </location>
</feature>
<sequence>MLDYFFAGNVEIDRGKTGTVIYYLSIFLYMDLDIVTFFSDLEDDIKKQCRAMVKKIRKAKKELLLKYNMSELQNNNQVCTAIIKSGQKKGMKCSRIPKSGNQCCGYHRLKMVDFIPKLIKVDNTKKEYDASNKQREDDVNNKGHDGVNISDMYINSQESSGQSSSYKDCDSINNRVSPVQTTTDDQPTTSSQQLQEQNISGGSYLGQTINNQLSSESNTPECLRLLEGVGNESLPSYSEVQRLRCEITTEGDGSLVHLQNASVEIGAMISQEGGIIPSIKNVIIPYAWGAAWNVVKRGLS</sequence>
<proteinExistence type="predicted"/>
<reference evidence="2 3" key="1">
    <citation type="submission" date="2023-04" db="EMBL/GenBank/DDBJ databases">
        <title>Genome of Basidiobolus ranarum AG-B5.</title>
        <authorList>
            <person name="Stajich J.E."/>
            <person name="Carter-House D."/>
            <person name="Gryganskyi A."/>
        </authorList>
    </citation>
    <scope>NUCLEOTIDE SEQUENCE [LARGE SCALE GENOMIC DNA]</scope>
    <source>
        <strain evidence="2 3">AG-B5</strain>
    </source>
</reference>
<keyword evidence="3" id="KW-1185">Reference proteome</keyword>
<evidence type="ECO:0000256" key="1">
    <source>
        <dbReference type="SAM" id="MobiDB-lite"/>
    </source>
</evidence>
<feature type="compositionally biased region" description="Low complexity" evidence="1">
    <location>
        <begin position="180"/>
        <end position="195"/>
    </location>
</feature>
<protein>
    <submittedName>
        <fullName evidence="2">Uncharacterized protein</fullName>
    </submittedName>
</protein>
<dbReference type="EMBL" id="JASJQH010003476">
    <property type="protein sequence ID" value="KAK9759610.1"/>
    <property type="molecule type" value="Genomic_DNA"/>
</dbReference>